<gene>
    <name evidence="1" type="ORF">GCM10007094_23960</name>
</gene>
<reference evidence="2" key="1">
    <citation type="journal article" date="2019" name="Int. J. Syst. Evol. Microbiol.">
        <title>The Global Catalogue of Microorganisms (GCM) 10K type strain sequencing project: providing services to taxonomists for standard genome sequencing and annotation.</title>
        <authorList>
            <consortium name="The Broad Institute Genomics Platform"/>
            <consortium name="The Broad Institute Genome Sequencing Center for Infectious Disease"/>
            <person name="Wu L."/>
            <person name="Ma J."/>
        </authorList>
    </citation>
    <scope>NUCLEOTIDE SEQUENCE [LARGE SCALE GENOMIC DNA]</scope>
    <source>
        <strain evidence="2">KCTC 12861</strain>
    </source>
</reference>
<sequence>MSTLHISAGVLDSERNAYYLANLKHHATLDLSDDEVHTAPTFTIPYGGVRLVATCDFKFTTDGSDPATNGIFQPARQPLDAIGGSELVDTSGNAVVIKAVRVLP</sequence>
<comment type="caution">
    <text evidence="1">The sequence shown here is derived from an EMBL/GenBank/DDBJ whole genome shotgun (WGS) entry which is preliminary data.</text>
</comment>
<dbReference type="EMBL" id="BMXE01000004">
    <property type="protein sequence ID" value="GHB34106.1"/>
    <property type="molecule type" value="Genomic_DNA"/>
</dbReference>
<dbReference type="Proteomes" id="UP000637980">
    <property type="component" value="Unassembled WGS sequence"/>
</dbReference>
<dbReference type="RefSeq" id="WP_189437039.1">
    <property type="nucleotide sequence ID" value="NZ_BMXE01000004.1"/>
</dbReference>
<protein>
    <submittedName>
        <fullName evidence="1">Uncharacterized protein</fullName>
    </submittedName>
</protein>
<evidence type="ECO:0000313" key="1">
    <source>
        <dbReference type="EMBL" id="GHB34106.1"/>
    </source>
</evidence>
<name>A0ABQ3EDC9_9HYPH</name>
<organism evidence="1 2">
    <name type="scientific">Pseudovibrio japonicus</name>
    <dbReference type="NCBI Taxonomy" id="366534"/>
    <lineage>
        <taxon>Bacteria</taxon>
        <taxon>Pseudomonadati</taxon>
        <taxon>Pseudomonadota</taxon>
        <taxon>Alphaproteobacteria</taxon>
        <taxon>Hyphomicrobiales</taxon>
        <taxon>Stappiaceae</taxon>
        <taxon>Pseudovibrio</taxon>
    </lineage>
</organism>
<proteinExistence type="predicted"/>
<keyword evidence="2" id="KW-1185">Reference proteome</keyword>
<accession>A0ABQ3EDC9</accession>
<evidence type="ECO:0000313" key="2">
    <source>
        <dbReference type="Proteomes" id="UP000637980"/>
    </source>
</evidence>